<evidence type="ECO:0000313" key="10">
    <source>
        <dbReference type="EMBL" id="CAJ1936929.1"/>
    </source>
</evidence>
<evidence type="ECO:0000256" key="3">
    <source>
        <dbReference type="ARBA" id="ARBA00022694"/>
    </source>
</evidence>
<dbReference type="Gene3D" id="3.60.15.10">
    <property type="entry name" value="Ribonuclease Z/Hydroxyacylglutathione hydrolase-like"/>
    <property type="match status" value="1"/>
</dbReference>
<dbReference type="Pfam" id="PF00753">
    <property type="entry name" value="Lactamase_B"/>
    <property type="match status" value="1"/>
</dbReference>
<keyword evidence="3" id="KW-0819">tRNA processing</keyword>
<dbReference type="InterPro" id="IPR001279">
    <property type="entry name" value="Metallo-B-lactamas"/>
</dbReference>
<keyword evidence="7" id="KW-0378">Hydrolase</keyword>
<keyword evidence="11" id="KW-1185">Reference proteome</keyword>
<dbReference type="SUPFAM" id="SSF56281">
    <property type="entry name" value="Metallo-hydrolase/oxidoreductase"/>
    <property type="match status" value="1"/>
</dbReference>
<dbReference type="InterPro" id="IPR013471">
    <property type="entry name" value="RNase_Z/BN"/>
</dbReference>
<keyword evidence="4" id="KW-0540">Nuclease</keyword>
<dbReference type="PANTHER" id="PTHR46018:SF2">
    <property type="entry name" value="ZINC PHOSPHODIESTERASE ELAC PROTEIN 1"/>
    <property type="match status" value="1"/>
</dbReference>
<feature type="domain" description="Metallo-beta-lactamase" evidence="9">
    <location>
        <begin position="125"/>
        <end position="207"/>
    </location>
</feature>
<dbReference type="GO" id="GO:0046872">
    <property type="term" value="F:metal ion binding"/>
    <property type="evidence" value="ECO:0007669"/>
    <property type="project" value="UniProtKB-KW"/>
</dbReference>
<evidence type="ECO:0000256" key="4">
    <source>
        <dbReference type="ARBA" id="ARBA00022722"/>
    </source>
</evidence>
<dbReference type="EMBL" id="CAKOGP040000580">
    <property type="protein sequence ID" value="CAJ1936929.1"/>
    <property type="molecule type" value="Genomic_DNA"/>
</dbReference>
<comment type="subunit">
    <text evidence="2">Homodimer.</text>
</comment>
<evidence type="ECO:0000256" key="5">
    <source>
        <dbReference type="ARBA" id="ARBA00022723"/>
    </source>
</evidence>
<dbReference type="PANTHER" id="PTHR46018">
    <property type="entry name" value="ZINC PHOSPHODIESTERASE ELAC PROTEIN 1"/>
    <property type="match status" value="1"/>
</dbReference>
<dbReference type="AlphaFoldDB" id="A0AAD2CJY3"/>
<organism evidence="10 11">
    <name type="scientific">Cylindrotheca closterium</name>
    <dbReference type="NCBI Taxonomy" id="2856"/>
    <lineage>
        <taxon>Eukaryota</taxon>
        <taxon>Sar</taxon>
        <taxon>Stramenopiles</taxon>
        <taxon>Ochrophyta</taxon>
        <taxon>Bacillariophyta</taxon>
        <taxon>Bacillariophyceae</taxon>
        <taxon>Bacillariophycidae</taxon>
        <taxon>Bacillariales</taxon>
        <taxon>Bacillariaceae</taxon>
        <taxon>Cylindrotheca</taxon>
    </lineage>
</organism>
<evidence type="ECO:0000256" key="7">
    <source>
        <dbReference type="ARBA" id="ARBA00022801"/>
    </source>
</evidence>
<keyword evidence="8" id="KW-0862">Zinc</keyword>
<evidence type="ECO:0000256" key="2">
    <source>
        <dbReference type="ARBA" id="ARBA00011738"/>
    </source>
</evidence>
<accession>A0AAD2CJY3</accession>
<keyword evidence="5" id="KW-0479">Metal-binding</keyword>
<dbReference type="GO" id="GO:0042781">
    <property type="term" value="F:3'-tRNA processing endoribonuclease activity"/>
    <property type="evidence" value="ECO:0007669"/>
    <property type="project" value="TreeGrafter"/>
</dbReference>
<name>A0AAD2CJY3_9STRA</name>
<evidence type="ECO:0000256" key="6">
    <source>
        <dbReference type="ARBA" id="ARBA00022759"/>
    </source>
</evidence>
<evidence type="ECO:0000259" key="9">
    <source>
        <dbReference type="Pfam" id="PF00753"/>
    </source>
</evidence>
<gene>
    <name evidence="10" type="ORF">CYCCA115_LOCUS5432</name>
</gene>
<dbReference type="HAMAP" id="MF_01818">
    <property type="entry name" value="RNase_Z_BN"/>
    <property type="match status" value="1"/>
</dbReference>
<comment type="caution">
    <text evidence="10">The sequence shown here is derived from an EMBL/GenBank/DDBJ whole genome shotgun (WGS) entry which is preliminary data.</text>
</comment>
<feature type="non-terminal residue" evidence="10">
    <location>
        <position position="1"/>
    </location>
</feature>
<dbReference type="Proteomes" id="UP001295423">
    <property type="component" value="Unassembled WGS sequence"/>
</dbReference>
<evidence type="ECO:0000313" key="11">
    <source>
        <dbReference type="Proteomes" id="UP001295423"/>
    </source>
</evidence>
<comment type="cofactor">
    <cofactor evidence="1">
        <name>Zn(2+)</name>
        <dbReference type="ChEBI" id="CHEBI:29105"/>
    </cofactor>
</comment>
<proteinExistence type="inferred from homology"/>
<dbReference type="InterPro" id="IPR036866">
    <property type="entry name" value="RibonucZ/Hydroxyglut_hydro"/>
</dbReference>
<protein>
    <recommendedName>
        <fullName evidence="9">Metallo-beta-lactamase domain-containing protein</fullName>
    </recommendedName>
</protein>
<keyword evidence="6" id="KW-0255">Endonuclease</keyword>
<sequence>SEIRNALESISLQCLPVPMPIMFRNVGFIQHIRHQSRSRYPCRSPAPQLVHLIKDLQQRANQTKTDDFGSIYHPPTYEHENKDLLKSIRSCLTGMNHDDHAAYTKDTGMSLCFLGTGAGTPTRQRSTTATLLRLGGSSMLFDAGEGVQRQLLFARAKPSHIERIFITHLHGDHVFGLPGFLLGLQVHIMARQKDANTVKSKRKQKEMENHVIKIYGPPGLYNYIASNIILSCTKFHSLSIEVYELIGSRARRVHGNKNRGVKNPFEDTYPEYNYGLIRRKFISPEDGVWTIENIEQKTRNGILNDKTRHLPRQLRIKAAELDHLPGVVTFGFVVEEEEPPRNVDPDKAKALGVLPNGRKFDLLKHGFSVQTEDGKRTVQAEEVLKPRNKRARKITITGDNRGWTTQMLRLAENSDVLVHESTLVKEDYKRGHSTANMAGKVSGDAHAALLVLNHISSKSDRSDILGNSNQLKLIKDAKESSNGKSEVIVAFDFMELLVPRDGFRGGSLDDESRLHSKKEVEGDLNETRTAVMGWFETK</sequence>
<evidence type="ECO:0000256" key="8">
    <source>
        <dbReference type="ARBA" id="ARBA00022833"/>
    </source>
</evidence>
<dbReference type="GO" id="GO:0005634">
    <property type="term" value="C:nucleus"/>
    <property type="evidence" value="ECO:0007669"/>
    <property type="project" value="TreeGrafter"/>
</dbReference>
<reference evidence="10" key="1">
    <citation type="submission" date="2023-08" db="EMBL/GenBank/DDBJ databases">
        <authorList>
            <person name="Audoor S."/>
            <person name="Bilcke G."/>
        </authorList>
    </citation>
    <scope>NUCLEOTIDE SEQUENCE</scope>
</reference>
<evidence type="ECO:0000256" key="1">
    <source>
        <dbReference type="ARBA" id="ARBA00001947"/>
    </source>
</evidence>